<keyword evidence="3" id="KW-1185">Reference proteome</keyword>
<keyword evidence="1" id="KW-0812">Transmembrane</keyword>
<keyword evidence="1" id="KW-1133">Transmembrane helix</keyword>
<reference evidence="2" key="1">
    <citation type="submission" date="2021-02" db="EMBL/GenBank/DDBJ databases">
        <authorList>
            <person name="Dougan E. K."/>
            <person name="Rhodes N."/>
            <person name="Thang M."/>
            <person name="Chan C."/>
        </authorList>
    </citation>
    <scope>NUCLEOTIDE SEQUENCE</scope>
</reference>
<feature type="non-terminal residue" evidence="2">
    <location>
        <position position="1"/>
    </location>
</feature>
<gene>
    <name evidence="2" type="ORF">SPIL2461_LOCUS14510</name>
</gene>
<feature type="transmembrane region" description="Helical" evidence="1">
    <location>
        <begin position="42"/>
        <end position="72"/>
    </location>
</feature>
<evidence type="ECO:0000256" key="1">
    <source>
        <dbReference type="SAM" id="Phobius"/>
    </source>
</evidence>
<feature type="transmembrane region" description="Helical" evidence="1">
    <location>
        <begin position="315"/>
        <end position="336"/>
    </location>
</feature>
<feature type="transmembrane region" description="Helical" evidence="1">
    <location>
        <begin position="280"/>
        <end position="303"/>
    </location>
</feature>
<proteinExistence type="predicted"/>
<comment type="caution">
    <text evidence="2">The sequence shown here is derived from an EMBL/GenBank/DDBJ whole genome shotgun (WGS) entry which is preliminary data.</text>
</comment>
<evidence type="ECO:0000313" key="3">
    <source>
        <dbReference type="Proteomes" id="UP000649617"/>
    </source>
</evidence>
<accession>A0A812TXJ8</accession>
<sequence length="350" mass="38423">VWLAPWLLVTMLLDWVSVRTFQLLLPLVGEWQATLGSSLGSSYYGCLLYGLLYSLTCVIAYAPASAAAAVSFSVKLQQHGFMLSQLEGFDVHEAKCTVSADRPILEAEIAAVYDEIDDLPLSVALDSTEEAWPRLTPPAAEGEQLLQESNVLRSAAVRSVTSYPSVAECLELFNADVRGPLRRATLRHCGGATDLPLATCMQAFLPFWLFLLSSNFLSYDGYGSLRSALKAEGYQSVLQLYAADCVFVLLSLATMPTTFPLLLRMLHWGFQSTASLATRIVVMSLAAVLPFTFSFTLLGAAYGCFTGMLINGPKLSWLVLFIFLCALSLCPWYAIYFHDRLATRFIIPTS</sequence>
<dbReference type="EMBL" id="CAJNIZ010033636">
    <property type="protein sequence ID" value="CAE7546768.1"/>
    <property type="molecule type" value="Genomic_DNA"/>
</dbReference>
<name>A0A812TXJ8_SYMPI</name>
<feature type="transmembrane region" description="Helical" evidence="1">
    <location>
        <begin position="195"/>
        <end position="218"/>
    </location>
</feature>
<keyword evidence="1" id="KW-0472">Membrane</keyword>
<feature type="transmembrane region" description="Helical" evidence="1">
    <location>
        <begin position="238"/>
        <end position="259"/>
    </location>
</feature>
<feature type="non-terminal residue" evidence="2">
    <location>
        <position position="350"/>
    </location>
</feature>
<dbReference type="Proteomes" id="UP000649617">
    <property type="component" value="Unassembled WGS sequence"/>
</dbReference>
<evidence type="ECO:0000313" key="2">
    <source>
        <dbReference type="EMBL" id="CAE7546768.1"/>
    </source>
</evidence>
<dbReference type="OrthoDB" id="426981at2759"/>
<protein>
    <submittedName>
        <fullName evidence="2">Uncharacterized protein</fullName>
    </submittedName>
</protein>
<organism evidence="2 3">
    <name type="scientific">Symbiodinium pilosum</name>
    <name type="common">Dinoflagellate</name>
    <dbReference type="NCBI Taxonomy" id="2952"/>
    <lineage>
        <taxon>Eukaryota</taxon>
        <taxon>Sar</taxon>
        <taxon>Alveolata</taxon>
        <taxon>Dinophyceae</taxon>
        <taxon>Suessiales</taxon>
        <taxon>Symbiodiniaceae</taxon>
        <taxon>Symbiodinium</taxon>
    </lineage>
</organism>
<dbReference type="AlphaFoldDB" id="A0A812TXJ8"/>